<dbReference type="SUPFAM" id="SSF52047">
    <property type="entry name" value="RNI-like"/>
    <property type="match status" value="1"/>
</dbReference>
<reference evidence="1" key="1">
    <citation type="submission" date="2020-05" db="EMBL/GenBank/DDBJ databases">
        <title>Mycena genomes resolve the evolution of fungal bioluminescence.</title>
        <authorList>
            <person name="Tsai I.J."/>
        </authorList>
    </citation>
    <scope>NUCLEOTIDE SEQUENCE</scope>
    <source>
        <strain evidence="1">CCC161011</strain>
    </source>
</reference>
<sequence length="415" mass="46165">MSVEELCARIDKLSSEMIDLQESPVKKLKEDRSLVQRQLNAAIDPVSRLPVEISSEIFMQSLAPFPEPGARHTPMLLLHICHAWSAIALSTPDLWASIQISFPCATGFSKVLPLWLQRAHTCPLSISLCGDLGNVEPQVLSIIWQHGRQLKHLEIADEFVSDDDVVDFFGGTIPGPLPLLETVTIRGLPVVGTRSFRAVQFFELLRSASNIVECVFDRMYLLYGIDDIPELLVLPTLRRWMFGDGQKPTIDAEILSDISLPGLEALSVSLLGFSSSHLFSFLKRSAPPLQELVLVLGYEFMDPLSFHECFGLIPTLTWITIHWAGSEGLADSVTVLADTPSLLPNLQRLDVHVEFLSDFPDSFWRTLLRVPLTRGIQFEFFGVSEPPADILAAFRKLAADGMQVHVGTIPRNFIA</sequence>
<name>A0A8H6WUH1_9AGAR</name>
<comment type="caution">
    <text evidence="1">The sequence shown here is derived from an EMBL/GenBank/DDBJ whole genome shotgun (WGS) entry which is preliminary data.</text>
</comment>
<dbReference type="OrthoDB" id="2840257at2759"/>
<dbReference type="Gene3D" id="3.80.10.10">
    <property type="entry name" value="Ribonuclease Inhibitor"/>
    <property type="match status" value="1"/>
</dbReference>
<dbReference type="Proteomes" id="UP000620124">
    <property type="component" value="Unassembled WGS sequence"/>
</dbReference>
<evidence type="ECO:0000313" key="2">
    <source>
        <dbReference type="Proteomes" id="UP000620124"/>
    </source>
</evidence>
<dbReference type="AlphaFoldDB" id="A0A8H6WUH1"/>
<keyword evidence="2" id="KW-1185">Reference proteome</keyword>
<organism evidence="1 2">
    <name type="scientific">Mycena venus</name>
    <dbReference type="NCBI Taxonomy" id="2733690"/>
    <lineage>
        <taxon>Eukaryota</taxon>
        <taxon>Fungi</taxon>
        <taxon>Dikarya</taxon>
        <taxon>Basidiomycota</taxon>
        <taxon>Agaricomycotina</taxon>
        <taxon>Agaricomycetes</taxon>
        <taxon>Agaricomycetidae</taxon>
        <taxon>Agaricales</taxon>
        <taxon>Marasmiineae</taxon>
        <taxon>Mycenaceae</taxon>
        <taxon>Mycena</taxon>
    </lineage>
</organism>
<proteinExistence type="predicted"/>
<gene>
    <name evidence="1" type="ORF">MVEN_02511300</name>
</gene>
<dbReference type="EMBL" id="JACAZI010000034">
    <property type="protein sequence ID" value="KAF7328824.1"/>
    <property type="molecule type" value="Genomic_DNA"/>
</dbReference>
<accession>A0A8H6WUH1</accession>
<dbReference type="InterPro" id="IPR032675">
    <property type="entry name" value="LRR_dom_sf"/>
</dbReference>
<evidence type="ECO:0000313" key="1">
    <source>
        <dbReference type="EMBL" id="KAF7328824.1"/>
    </source>
</evidence>
<protein>
    <submittedName>
        <fullName evidence="1">F-box domain-containing protein</fullName>
    </submittedName>
</protein>